<reference evidence="2 3" key="1">
    <citation type="submission" date="2020-01" db="EMBL/GenBank/DDBJ databases">
        <title>Genome analysis.</title>
        <authorList>
            <person name="Wu S."/>
            <person name="Wang G."/>
        </authorList>
    </citation>
    <scope>NUCLEOTIDE SEQUENCE [LARGE SCALE GENOMIC DNA]</scope>
    <source>
        <strain evidence="2 3">SYL130</strain>
    </source>
</reference>
<feature type="domain" description="Beta-lactamase-related" evidence="1">
    <location>
        <begin position="56"/>
        <end position="365"/>
    </location>
</feature>
<gene>
    <name evidence="2" type="ORF">GWC95_09485</name>
</gene>
<name>A0ABW9ZT41_9BACT</name>
<accession>A0ABW9ZT41</accession>
<dbReference type="Proteomes" id="UP000753802">
    <property type="component" value="Unassembled WGS sequence"/>
</dbReference>
<comment type="caution">
    <text evidence="2">The sequence shown here is derived from an EMBL/GenBank/DDBJ whole genome shotgun (WGS) entry which is preliminary data.</text>
</comment>
<organism evidence="2 3">
    <name type="scientific">Sediminibacterium roseum</name>
    <dbReference type="NCBI Taxonomy" id="1978412"/>
    <lineage>
        <taxon>Bacteria</taxon>
        <taxon>Pseudomonadati</taxon>
        <taxon>Bacteroidota</taxon>
        <taxon>Chitinophagia</taxon>
        <taxon>Chitinophagales</taxon>
        <taxon>Chitinophagaceae</taxon>
        <taxon>Sediminibacterium</taxon>
    </lineage>
</organism>
<dbReference type="EMBL" id="JAACJS010000012">
    <property type="protein sequence ID" value="NCI50154.1"/>
    <property type="molecule type" value="Genomic_DNA"/>
</dbReference>
<dbReference type="InterPro" id="IPR001466">
    <property type="entry name" value="Beta-lactam-related"/>
</dbReference>
<dbReference type="PROSITE" id="PS51257">
    <property type="entry name" value="PROKAR_LIPOPROTEIN"/>
    <property type="match status" value="1"/>
</dbReference>
<evidence type="ECO:0000259" key="1">
    <source>
        <dbReference type="Pfam" id="PF00144"/>
    </source>
</evidence>
<dbReference type="SUPFAM" id="SSF56601">
    <property type="entry name" value="beta-lactamase/transpeptidase-like"/>
    <property type="match status" value="1"/>
</dbReference>
<keyword evidence="3" id="KW-1185">Reference proteome</keyword>
<dbReference type="Pfam" id="PF00144">
    <property type="entry name" value="Beta-lactamase"/>
    <property type="match status" value="1"/>
</dbReference>
<dbReference type="InterPro" id="IPR012338">
    <property type="entry name" value="Beta-lactam/transpept-like"/>
</dbReference>
<dbReference type="Gene3D" id="3.40.710.10">
    <property type="entry name" value="DD-peptidase/beta-lactamase superfamily"/>
    <property type="match status" value="1"/>
</dbReference>
<protein>
    <submittedName>
        <fullName evidence="2">Beta-lactamase family protein</fullName>
    </submittedName>
</protein>
<proteinExistence type="predicted"/>
<dbReference type="RefSeq" id="WP_161818462.1">
    <property type="nucleotide sequence ID" value="NZ_JAACJS010000012.1"/>
</dbReference>
<dbReference type="PANTHER" id="PTHR46825">
    <property type="entry name" value="D-ALANYL-D-ALANINE-CARBOXYPEPTIDASE/ENDOPEPTIDASE AMPH"/>
    <property type="match status" value="1"/>
</dbReference>
<dbReference type="PANTHER" id="PTHR46825:SF9">
    <property type="entry name" value="BETA-LACTAMASE-RELATED DOMAIN-CONTAINING PROTEIN"/>
    <property type="match status" value="1"/>
</dbReference>
<sequence length="410" mass="46430">MQISKMIPLFTFLVIACGSQSSSPELKSAVTTNHIDGFTPLSGKEKAYYAAAIEPLFRNGLGRGNFSGGILLAKNGEIVFEDYRGIYDTRTRKAIDSTTPLHVASISKTFTSAAILKLMEEGKLSLEDRVQKYLPSFPYENITIKNLLSHRSGLQKYEVFMQGTRSEAYKTKNRKGRTITRYRTIKTPLTFNGLATNRDVLNYLAMRRPALIGTPNRFYNYCNTNFAILALIVEEISGMDFPTYLTTYVFQPLGMKHSYVFSIKDSANYVPSYNYRFSPFKLEKLDCIYGDKNVYTTVRDLLLWDRALYLGTFISAKSQELAYTPYSFEKRGEKNYGLGWHLLVHPPDPTIVYHNGWWHGNTASFKRLVADTATVIIIGNNFNRAIWSAGKMSSVFTGRADTTSLDLIDQ</sequence>
<evidence type="ECO:0000313" key="3">
    <source>
        <dbReference type="Proteomes" id="UP000753802"/>
    </source>
</evidence>
<dbReference type="InterPro" id="IPR050491">
    <property type="entry name" value="AmpC-like"/>
</dbReference>
<evidence type="ECO:0000313" key="2">
    <source>
        <dbReference type="EMBL" id="NCI50154.1"/>
    </source>
</evidence>